<feature type="transmembrane region" description="Helical" evidence="5">
    <location>
        <begin position="367"/>
        <end position="388"/>
    </location>
</feature>
<evidence type="ECO:0000313" key="8">
    <source>
        <dbReference type="Proteomes" id="UP000822688"/>
    </source>
</evidence>
<dbReference type="PANTHER" id="PTHR12308:SF73">
    <property type="entry name" value="ANOCTAMIN"/>
    <property type="match status" value="1"/>
</dbReference>
<proteinExistence type="predicted"/>
<keyword evidence="4 5" id="KW-0472">Membrane</keyword>
<keyword evidence="8" id="KW-1185">Reference proteome</keyword>
<evidence type="ECO:0000256" key="5">
    <source>
        <dbReference type="SAM" id="Phobius"/>
    </source>
</evidence>
<dbReference type="AlphaFoldDB" id="A0A8T0J3Q5"/>
<keyword evidence="3 5" id="KW-1133">Transmembrane helix</keyword>
<gene>
    <name evidence="7" type="ORF">KC19_1G108500</name>
</gene>
<feature type="transmembrane region" description="Helical" evidence="5">
    <location>
        <begin position="597"/>
        <end position="630"/>
    </location>
</feature>
<reference evidence="7" key="1">
    <citation type="submission" date="2020-06" db="EMBL/GenBank/DDBJ databases">
        <title>WGS assembly of Ceratodon purpureus strain R40.</title>
        <authorList>
            <person name="Carey S.B."/>
            <person name="Jenkins J."/>
            <person name="Shu S."/>
            <person name="Lovell J.T."/>
            <person name="Sreedasyam A."/>
            <person name="Maumus F."/>
            <person name="Tiley G.P."/>
            <person name="Fernandez-Pozo N."/>
            <person name="Barry K."/>
            <person name="Chen C."/>
            <person name="Wang M."/>
            <person name="Lipzen A."/>
            <person name="Daum C."/>
            <person name="Saski C.A."/>
            <person name="Payton A.C."/>
            <person name="Mcbreen J.C."/>
            <person name="Conrad R.E."/>
            <person name="Kollar L.M."/>
            <person name="Olsson S."/>
            <person name="Huttunen S."/>
            <person name="Landis J.B."/>
            <person name="Wickett N.J."/>
            <person name="Johnson M.G."/>
            <person name="Rensing S.A."/>
            <person name="Grimwood J."/>
            <person name="Schmutz J."/>
            <person name="Mcdaniel S.F."/>
        </authorList>
    </citation>
    <scope>NUCLEOTIDE SEQUENCE</scope>
    <source>
        <strain evidence="7">R40</strain>
    </source>
</reference>
<dbReference type="InterPro" id="IPR007632">
    <property type="entry name" value="Anoctamin"/>
</dbReference>
<dbReference type="GO" id="GO:0016020">
    <property type="term" value="C:membrane"/>
    <property type="evidence" value="ECO:0007669"/>
    <property type="project" value="UniProtKB-SubCell"/>
</dbReference>
<dbReference type="Proteomes" id="UP000822688">
    <property type="component" value="Chromosome 1"/>
</dbReference>
<feature type="transmembrane region" description="Helical" evidence="5">
    <location>
        <begin position="269"/>
        <end position="292"/>
    </location>
</feature>
<dbReference type="EMBL" id="CM026421">
    <property type="protein sequence ID" value="KAG0590550.1"/>
    <property type="molecule type" value="Genomic_DNA"/>
</dbReference>
<protein>
    <recommendedName>
        <fullName evidence="6">Anoctamin transmembrane domain-containing protein</fullName>
    </recommendedName>
</protein>
<feature type="domain" description="Anoctamin transmembrane" evidence="6">
    <location>
        <begin position="229"/>
        <end position="677"/>
    </location>
</feature>
<evidence type="ECO:0000256" key="1">
    <source>
        <dbReference type="ARBA" id="ARBA00004141"/>
    </source>
</evidence>
<dbReference type="Pfam" id="PF04547">
    <property type="entry name" value="Anoctamin"/>
    <property type="match status" value="1"/>
</dbReference>
<evidence type="ECO:0000256" key="4">
    <source>
        <dbReference type="ARBA" id="ARBA00023136"/>
    </source>
</evidence>
<dbReference type="InterPro" id="IPR049452">
    <property type="entry name" value="Anoctamin_TM"/>
</dbReference>
<feature type="transmembrane region" description="Helical" evidence="5">
    <location>
        <begin position="553"/>
        <end position="576"/>
    </location>
</feature>
<evidence type="ECO:0000256" key="2">
    <source>
        <dbReference type="ARBA" id="ARBA00022692"/>
    </source>
</evidence>
<dbReference type="GO" id="GO:0005254">
    <property type="term" value="F:chloride channel activity"/>
    <property type="evidence" value="ECO:0007669"/>
    <property type="project" value="TreeGrafter"/>
</dbReference>
<sequence>MNGVAGGDGAEGQDEGAQGTSLSFNGATCHADFLEKLQYEAVVVCSVVRDRNYEANEASSHVDAVRFLVESFEAAELKVEVLEGMDHKVFIKIAATEMIIGRAAEILQLKKLTTLGLQTVFDWELRESFMRQPHDQALFSWTERYYLLHYIIHDLKHESAEEVEFKFTDSSGRIACVALVPGVSIMSSLEEAGLVVDIFPSHDEQTRKALLHGWSLNWSGGTSQPLDAIYSYFGPKIALYFAFLEMYTNWLIFPAATGTLYFLVDLGKWSPVIPPLSAVTMVSWAALFLQFWKRRNLSILERWELRLEEDEIHAKMPWDSAEDEPLIEQHAQPPDGLSSKGVGIDPSARRALNIEEWTGRVLIVRNIAVVFLAVMLFQIPFELLYAAFSQQSTNTVTKLFSISCYLFCIQKFKVVGGKLAVRLNKAQAHVSSEAAADSLIYKVFWIYFVQSYIGVFYQAFVLQDFKLLRQTLIDRMLVAQVINNVMESLVPYMSYIYASRRTYNSERKEKKANGEKVTEYSASRVEQEFLKPRYITNIANDQHEGLFDDYLELALQFGIVVMFASFFPLVAVLALLNNLVEIRSDSFKLLEMMRRPVPHVVGSIGAWLHIFKYLSGAAIVSNCFLLLLMFDKDGEWRMDPGLAGVLVLEHALLAARFGLSWFVPEVPAWVKAKRRKRRRMQEGYSLHVLRSISKKLLSSKQSM</sequence>
<feature type="transmembrane region" description="Helical" evidence="5">
    <location>
        <begin position="237"/>
        <end position="263"/>
    </location>
</feature>
<comment type="caution">
    <text evidence="7">The sequence shown here is derived from an EMBL/GenBank/DDBJ whole genome shotgun (WGS) entry which is preliminary data.</text>
</comment>
<organism evidence="7 8">
    <name type="scientific">Ceratodon purpureus</name>
    <name type="common">Fire moss</name>
    <name type="synonym">Dicranum purpureum</name>
    <dbReference type="NCBI Taxonomy" id="3225"/>
    <lineage>
        <taxon>Eukaryota</taxon>
        <taxon>Viridiplantae</taxon>
        <taxon>Streptophyta</taxon>
        <taxon>Embryophyta</taxon>
        <taxon>Bryophyta</taxon>
        <taxon>Bryophytina</taxon>
        <taxon>Bryopsida</taxon>
        <taxon>Dicranidae</taxon>
        <taxon>Pseudoditrichales</taxon>
        <taxon>Ditrichaceae</taxon>
        <taxon>Ceratodon</taxon>
    </lineage>
</organism>
<evidence type="ECO:0000259" key="6">
    <source>
        <dbReference type="Pfam" id="PF04547"/>
    </source>
</evidence>
<name>A0A8T0J3Q5_CERPU</name>
<feature type="transmembrane region" description="Helical" evidence="5">
    <location>
        <begin position="477"/>
        <end position="498"/>
    </location>
</feature>
<evidence type="ECO:0000313" key="7">
    <source>
        <dbReference type="EMBL" id="KAG0590550.1"/>
    </source>
</evidence>
<evidence type="ECO:0000256" key="3">
    <source>
        <dbReference type="ARBA" id="ARBA00022989"/>
    </source>
</evidence>
<accession>A0A8T0J3Q5</accession>
<dbReference type="OrthoDB" id="296386at2759"/>
<dbReference type="PANTHER" id="PTHR12308">
    <property type="entry name" value="ANOCTAMIN"/>
    <property type="match status" value="1"/>
</dbReference>
<comment type="subcellular location">
    <subcellularLocation>
        <location evidence="1">Membrane</location>
        <topology evidence="1">Multi-pass membrane protein</topology>
    </subcellularLocation>
</comment>
<keyword evidence="2 5" id="KW-0812">Transmembrane</keyword>
<feature type="transmembrane region" description="Helical" evidence="5">
    <location>
        <begin position="444"/>
        <end position="465"/>
    </location>
</feature>